<organism evidence="4 5">
    <name type="scientific">Trametes cubensis</name>
    <dbReference type="NCBI Taxonomy" id="1111947"/>
    <lineage>
        <taxon>Eukaryota</taxon>
        <taxon>Fungi</taxon>
        <taxon>Dikarya</taxon>
        <taxon>Basidiomycota</taxon>
        <taxon>Agaricomycotina</taxon>
        <taxon>Agaricomycetes</taxon>
        <taxon>Polyporales</taxon>
        <taxon>Polyporaceae</taxon>
        <taxon>Trametes</taxon>
    </lineage>
</organism>
<dbReference type="InterPro" id="IPR036291">
    <property type="entry name" value="NAD(P)-bd_dom_sf"/>
</dbReference>
<keyword evidence="5" id="KW-1185">Reference proteome</keyword>
<dbReference type="PRINTS" id="PR00081">
    <property type="entry name" value="GDHRDH"/>
</dbReference>
<evidence type="ECO:0000313" key="5">
    <source>
        <dbReference type="Proteomes" id="UP001215151"/>
    </source>
</evidence>
<keyword evidence="2" id="KW-0521">NADP</keyword>
<evidence type="ECO:0000256" key="1">
    <source>
        <dbReference type="ARBA" id="ARBA00006484"/>
    </source>
</evidence>
<comment type="similarity">
    <text evidence="1">Belongs to the short-chain dehydrogenases/reductases (SDR) family.</text>
</comment>
<name>A0AAD7TLB0_9APHY</name>
<protein>
    <recommendedName>
        <fullName evidence="6">NAD(P)-binding protein</fullName>
    </recommendedName>
</protein>
<evidence type="ECO:0000256" key="3">
    <source>
        <dbReference type="ARBA" id="ARBA00023002"/>
    </source>
</evidence>
<comment type="caution">
    <text evidence="4">The sequence shown here is derived from an EMBL/GenBank/DDBJ whole genome shotgun (WGS) entry which is preliminary data.</text>
</comment>
<reference evidence="4" key="1">
    <citation type="submission" date="2022-11" db="EMBL/GenBank/DDBJ databases">
        <title>Genome Sequence of Cubamyces cubensis.</title>
        <authorList>
            <person name="Buettner E."/>
        </authorList>
    </citation>
    <scope>NUCLEOTIDE SEQUENCE</scope>
    <source>
        <strain evidence="4">MPL-01</strain>
    </source>
</reference>
<dbReference type="InterPro" id="IPR002347">
    <property type="entry name" value="SDR_fam"/>
</dbReference>
<evidence type="ECO:0000256" key="2">
    <source>
        <dbReference type="ARBA" id="ARBA00022857"/>
    </source>
</evidence>
<dbReference type="EMBL" id="JAPEVG010000325">
    <property type="protein sequence ID" value="KAJ8468686.1"/>
    <property type="molecule type" value="Genomic_DNA"/>
</dbReference>
<gene>
    <name evidence="4" type="ORF">ONZ51_g9484</name>
</gene>
<evidence type="ECO:0000313" key="4">
    <source>
        <dbReference type="EMBL" id="KAJ8468686.1"/>
    </source>
</evidence>
<dbReference type="PANTHER" id="PTHR24320:SF236">
    <property type="entry name" value="SHORT-CHAIN DEHYDROGENASE-RELATED"/>
    <property type="match status" value="1"/>
</dbReference>
<dbReference type="Pfam" id="PF00106">
    <property type="entry name" value="adh_short"/>
    <property type="match status" value="1"/>
</dbReference>
<accession>A0AAD7TLB0</accession>
<dbReference type="PANTHER" id="PTHR24320">
    <property type="entry name" value="RETINOL DEHYDROGENASE"/>
    <property type="match status" value="1"/>
</dbReference>
<dbReference type="Gene3D" id="3.40.50.720">
    <property type="entry name" value="NAD(P)-binding Rossmann-like Domain"/>
    <property type="match status" value="1"/>
</dbReference>
<keyword evidence="3" id="KW-0560">Oxidoreductase</keyword>
<sequence>MSVYHLLRSIWPGKPKWFADHLPDLSSKVILVTGGNTGIGREIIKRLLMKNAKVYMAARSQQKAERAIQELREETGKEALFLHLDLGDLNSVKKAAEEFKQRESQLDVLYLCAGVMIPPREQLTAQGYDATFGTNVIGHYLLLRLLYPMLSASGTPSDPSRLVWLGSVGHYGPRRLAYETYVDGPARKKIDLFDMYGQSKLANVMLSIYFANKEAQEGKVISIATDPGNIKSDIFRGDVPWYMRIWEALVLYPVEYGALTPLYAGGAPEAAAYNGKYMEPWARIGKPSPVALNVQEQERLRDWLDEQVKTYL</sequence>
<dbReference type="AlphaFoldDB" id="A0AAD7TLB0"/>
<evidence type="ECO:0008006" key="6">
    <source>
        <dbReference type="Google" id="ProtNLM"/>
    </source>
</evidence>
<dbReference type="GO" id="GO:0016491">
    <property type="term" value="F:oxidoreductase activity"/>
    <property type="evidence" value="ECO:0007669"/>
    <property type="project" value="UniProtKB-KW"/>
</dbReference>
<proteinExistence type="inferred from homology"/>
<dbReference type="SUPFAM" id="SSF51735">
    <property type="entry name" value="NAD(P)-binding Rossmann-fold domains"/>
    <property type="match status" value="1"/>
</dbReference>
<dbReference type="Proteomes" id="UP001215151">
    <property type="component" value="Unassembled WGS sequence"/>
</dbReference>